<dbReference type="Proteomes" id="UP000318297">
    <property type="component" value="Unassembled WGS sequence"/>
</dbReference>
<proteinExistence type="predicted"/>
<organism evidence="1 2">
    <name type="scientific">Rudaeicoccus suwonensis</name>
    <dbReference type="NCBI Taxonomy" id="657409"/>
    <lineage>
        <taxon>Bacteria</taxon>
        <taxon>Bacillati</taxon>
        <taxon>Actinomycetota</taxon>
        <taxon>Actinomycetes</taxon>
        <taxon>Micrococcales</taxon>
        <taxon>Dermacoccaceae</taxon>
        <taxon>Rudaeicoccus</taxon>
    </lineage>
</organism>
<accession>A0A561E4E1</accession>
<dbReference type="EMBL" id="VIVQ01000002">
    <property type="protein sequence ID" value="TWE10487.1"/>
    <property type="molecule type" value="Genomic_DNA"/>
</dbReference>
<gene>
    <name evidence="1" type="ORF">BKA23_2850</name>
</gene>
<comment type="caution">
    <text evidence="1">The sequence shown here is derived from an EMBL/GenBank/DDBJ whole genome shotgun (WGS) entry which is preliminary data.</text>
</comment>
<name>A0A561E4E1_9MICO</name>
<dbReference type="AlphaFoldDB" id="A0A561E4E1"/>
<reference evidence="1 2" key="1">
    <citation type="submission" date="2019-06" db="EMBL/GenBank/DDBJ databases">
        <title>Sequencing the genomes of 1000 actinobacteria strains.</title>
        <authorList>
            <person name="Klenk H.-P."/>
        </authorList>
    </citation>
    <scope>NUCLEOTIDE SEQUENCE [LARGE SCALE GENOMIC DNA]</scope>
    <source>
        <strain evidence="1 2">DSM 19560</strain>
    </source>
</reference>
<evidence type="ECO:0000313" key="2">
    <source>
        <dbReference type="Proteomes" id="UP000318297"/>
    </source>
</evidence>
<keyword evidence="2" id="KW-1185">Reference proteome</keyword>
<evidence type="ECO:0000313" key="1">
    <source>
        <dbReference type="EMBL" id="TWE10487.1"/>
    </source>
</evidence>
<protein>
    <submittedName>
        <fullName evidence="1">Uncharacterized protein</fullName>
    </submittedName>
</protein>
<sequence>MIGSGRGVFSRGIANVTDSQRVDLRALLGLCDDTDPGETADVTRAGARDSSWHDHDVAIAATAWLAAPRNSDAYRRLVEAVDRRNQWLQPVLTESSEQPEILDEVGADRPPASVGDVFGGLDARAALERLRRGIDG</sequence>